<dbReference type="NCBIfam" id="NF045844">
    <property type="entry name" value="BC85_0335_fam"/>
    <property type="match status" value="1"/>
</dbReference>
<evidence type="ECO:0000313" key="3">
    <source>
        <dbReference type="Proteomes" id="UP000289326"/>
    </source>
</evidence>
<name>A0A4P6MTQ3_9BACT</name>
<keyword evidence="1" id="KW-0812">Transmembrane</keyword>
<feature type="transmembrane region" description="Helical" evidence="1">
    <location>
        <begin position="12"/>
        <end position="34"/>
    </location>
</feature>
<keyword evidence="1" id="KW-0472">Membrane</keyword>
<sequence>MLSAKINIPDWLRWTLFASIFVVAFIGVGAHFWSRIKVRKIKQKYQSEEDKKNQQKLQQLRGEDLGTLPYDLKKFFASKSDDYDVENLINTVFLNNSQEVLFVSAYLEFELATILIKTNANVSIIKQNLDINLWNNAVLNFPQYFSKKINIKTYNEFKQHKFNLIFASNLSQSNLDLFEQFYSMLQDNAMLIIRQDKQKNSDLKNLVSTLKLSGITYEVSSIKSQFIYIVKRQNN</sequence>
<evidence type="ECO:0000313" key="2">
    <source>
        <dbReference type="EMBL" id="QBF34757.1"/>
    </source>
</evidence>
<protein>
    <submittedName>
        <fullName evidence="2">Uncharacterized protein</fullName>
    </submittedName>
</protein>
<dbReference type="OrthoDB" id="398399at2"/>
<dbReference type="KEGG" id="mphi:EG856_02405"/>
<keyword evidence="3" id="KW-1185">Reference proteome</keyword>
<proteinExistence type="predicted"/>
<accession>A0A4P6MTQ3</accession>
<dbReference type="AlphaFoldDB" id="A0A4P6MTQ3"/>
<dbReference type="EMBL" id="CP034841">
    <property type="protein sequence ID" value="QBF34757.1"/>
    <property type="molecule type" value="Genomic_DNA"/>
</dbReference>
<gene>
    <name evidence="2" type="ORF">EG856_02405</name>
</gene>
<keyword evidence="1" id="KW-1133">Transmembrane helix</keyword>
<reference evidence="2 3" key="1">
    <citation type="submission" date="2019-01" db="EMBL/GenBank/DDBJ databases">
        <title>Complete sequence and annotation of the Mycoplasma phocirhinis strain 852T genome.</title>
        <authorList>
            <person name="Frasca S.Jr."/>
            <person name="Kutish G.F."/>
            <person name="Castellanos Gell J."/>
            <person name="Michaels D.L."/>
            <person name="Brown D.R."/>
        </authorList>
    </citation>
    <scope>NUCLEOTIDE SEQUENCE [LARGE SCALE GENOMIC DNA]</scope>
    <source>
        <strain evidence="2 3">852</strain>
    </source>
</reference>
<dbReference type="RefSeq" id="WP_130429534.1">
    <property type="nucleotide sequence ID" value="NZ_CP034841.1"/>
</dbReference>
<evidence type="ECO:0000256" key="1">
    <source>
        <dbReference type="SAM" id="Phobius"/>
    </source>
</evidence>
<organism evidence="2 3">
    <name type="scientific">Mycoplasmopsis phocirhinis</name>
    <dbReference type="NCBI Taxonomy" id="142650"/>
    <lineage>
        <taxon>Bacteria</taxon>
        <taxon>Bacillati</taxon>
        <taxon>Mycoplasmatota</taxon>
        <taxon>Mycoplasmoidales</taxon>
        <taxon>Metamycoplasmataceae</taxon>
        <taxon>Mycoplasmopsis</taxon>
    </lineage>
</organism>
<dbReference type="Proteomes" id="UP000289326">
    <property type="component" value="Chromosome"/>
</dbReference>